<dbReference type="Pfam" id="PF01272">
    <property type="entry name" value="GreA_GreB"/>
    <property type="match status" value="1"/>
</dbReference>
<dbReference type="GO" id="GO:0006354">
    <property type="term" value="P:DNA-templated transcription elongation"/>
    <property type="evidence" value="ECO:0007669"/>
    <property type="project" value="TreeGrafter"/>
</dbReference>
<keyword evidence="2" id="KW-0251">Elongation factor</keyword>
<evidence type="ECO:0000313" key="2">
    <source>
        <dbReference type="EMBL" id="KNY28905.1"/>
    </source>
</evidence>
<keyword evidence="2" id="KW-0648">Protein biosynthesis</keyword>
<dbReference type="GO" id="GO:0070063">
    <property type="term" value="F:RNA polymerase binding"/>
    <property type="evidence" value="ECO:0007669"/>
    <property type="project" value="InterPro"/>
</dbReference>
<gene>
    <name evidence="2" type="ORF">Bccel_4179</name>
</gene>
<proteinExistence type="predicted"/>
<dbReference type="OrthoDB" id="2898253at2"/>
<dbReference type="SUPFAM" id="SSF54534">
    <property type="entry name" value="FKBP-like"/>
    <property type="match status" value="1"/>
</dbReference>
<organism evidence="2 3">
    <name type="scientific">Pseudobacteroides cellulosolvens ATCC 35603 = DSM 2933</name>
    <dbReference type="NCBI Taxonomy" id="398512"/>
    <lineage>
        <taxon>Bacteria</taxon>
        <taxon>Bacillati</taxon>
        <taxon>Bacillota</taxon>
        <taxon>Clostridia</taxon>
        <taxon>Eubacteriales</taxon>
        <taxon>Oscillospiraceae</taxon>
        <taxon>Pseudobacteroides</taxon>
    </lineage>
</organism>
<comment type="caution">
    <text evidence="2">The sequence shown here is derived from an EMBL/GenBank/DDBJ whole genome shotgun (WGS) entry which is preliminary data.</text>
</comment>
<dbReference type="EMBL" id="LGTC01000001">
    <property type="protein sequence ID" value="KNY28905.1"/>
    <property type="molecule type" value="Genomic_DNA"/>
</dbReference>
<feature type="domain" description="Transcription elongation factor GreA/GreB C-terminal" evidence="1">
    <location>
        <begin position="82"/>
        <end position="154"/>
    </location>
</feature>
<dbReference type="InterPro" id="IPR023459">
    <property type="entry name" value="Tscrpt_elong_fac_GreA/B_fam"/>
</dbReference>
<dbReference type="InterPro" id="IPR036953">
    <property type="entry name" value="GreA/GreB_C_sf"/>
</dbReference>
<accession>A0A0L6JT96</accession>
<dbReference type="PANTHER" id="PTHR30437:SF4">
    <property type="entry name" value="TRANSCRIPTION ELONGATION FACTOR GREA"/>
    <property type="match status" value="1"/>
</dbReference>
<keyword evidence="3" id="KW-1185">Reference proteome</keyword>
<dbReference type="STRING" id="398512.Bccel_4179"/>
<protein>
    <submittedName>
        <fullName evidence="2">GreA/GreB family elongation factor</fullName>
    </submittedName>
</protein>
<reference evidence="3" key="1">
    <citation type="submission" date="2015-07" db="EMBL/GenBank/DDBJ databases">
        <title>Near-Complete Genome Sequence of the Cellulolytic Bacterium Bacteroides (Pseudobacteroides) cellulosolvens ATCC 35603.</title>
        <authorList>
            <person name="Dassa B."/>
            <person name="Utturkar S.M."/>
            <person name="Klingeman D.M."/>
            <person name="Hurt R.A."/>
            <person name="Keller M."/>
            <person name="Xu J."/>
            <person name="Reddy Y.H.K."/>
            <person name="Borovok I."/>
            <person name="Grinberg I.R."/>
            <person name="Lamed R."/>
            <person name="Zhivin O."/>
            <person name="Bayer E.A."/>
            <person name="Brown S.D."/>
        </authorList>
    </citation>
    <scope>NUCLEOTIDE SEQUENCE [LARGE SCALE GENOMIC DNA]</scope>
    <source>
        <strain evidence="3">DSM 2933</strain>
    </source>
</reference>
<dbReference type="Proteomes" id="UP000036923">
    <property type="component" value="Unassembled WGS sequence"/>
</dbReference>
<dbReference type="InterPro" id="IPR001437">
    <property type="entry name" value="Tscrpt_elong_fac_GreA/B_C"/>
</dbReference>
<dbReference type="PANTHER" id="PTHR30437">
    <property type="entry name" value="TRANSCRIPTION ELONGATION FACTOR GREA"/>
    <property type="match status" value="1"/>
</dbReference>
<evidence type="ECO:0000259" key="1">
    <source>
        <dbReference type="Pfam" id="PF01272"/>
    </source>
</evidence>
<dbReference type="GO" id="GO:0032784">
    <property type="term" value="P:regulation of DNA-templated transcription elongation"/>
    <property type="evidence" value="ECO:0007669"/>
    <property type="project" value="InterPro"/>
</dbReference>
<dbReference type="GO" id="GO:0003746">
    <property type="term" value="F:translation elongation factor activity"/>
    <property type="evidence" value="ECO:0007669"/>
    <property type="project" value="UniProtKB-KW"/>
</dbReference>
<dbReference type="Gene3D" id="3.10.50.30">
    <property type="entry name" value="Transcription elongation factor, GreA/GreB, C-terminal domain"/>
    <property type="match status" value="1"/>
</dbReference>
<dbReference type="GO" id="GO:0003677">
    <property type="term" value="F:DNA binding"/>
    <property type="evidence" value="ECO:0007669"/>
    <property type="project" value="InterPro"/>
</dbReference>
<sequence length="156" mass="18361">MYSIIELTTYVYRAILQHLVDFEERKNEIVNDIYCEPSVLRDDFNIFLDNYLKKLEELIKTSQIIDRPTREKLKSLNYLPYVIIGSTVELESNNEHGVYYYRIVSPYDDSKSNKDLSYISTLGRALMLKRPGDIVENEINKDVCSSYHVKSIRYEG</sequence>
<name>A0A0L6JT96_9FIRM</name>
<dbReference type="eggNOG" id="COG0782">
    <property type="taxonomic scope" value="Bacteria"/>
</dbReference>
<dbReference type="AlphaFoldDB" id="A0A0L6JT96"/>
<dbReference type="RefSeq" id="WP_050753668.1">
    <property type="nucleotide sequence ID" value="NZ_JQKC01000005.1"/>
</dbReference>
<evidence type="ECO:0000313" key="3">
    <source>
        <dbReference type="Proteomes" id="UP000036923"/>
    </source>
</evidence>